<evidence type="ECO:0000256" key="2">
    <source>
        <dbReference type="PROSITE-ProRule" id="PRU00335"/>
    </source>
</evidence>
<dbReference type="InterPro" id="IPR050624">
    <property type="entry name" value="HTH-type_Tx_Regulator"/>
</dbReference>
<keyword evidence="5" id="KW-1185">Reference proteome</keyword>
<dbReference type="OrthoDB" id="509229at2"/>
<dbReference type="AlphaFoldDB" id="A0A348AQJ5"/>
<reference evidence="4 5" key="1">
    <citation type="journal article" date="2018" name="Int. J. Syst. Evol. Microbiol.">
        <title>Methylomusa anaerophila gen. nov., sp. nov., an anaerobic methanol-utilizing bacterium isolated from a microbial fuel cell.</title>
        <authorList>
            <person name="Amano N."/>
            <person name="Yamamuro A."/>
            <person name="Miyahara M."/>
            <person name="Kouzuma A."/>
            <person name="Abe T."/>
            <person name="Watanabe K."/>
        </authorList>
    </citation>
    <scope>NUCLEOTIDE SEQUENCE [LARGE SCALE GENOMIC DNA]</scope>
    <source>
        <strain evidence="4 5">MMFC1</strain>
    </source>
</reference>
<organism evidence="4 5">
    <name type="scientific">Methylomusa anaerophila</name>
    <dbReference type="NCBI Taxonomy" id="1930071"/>
    <lineage>
        <taxon>Bacteria</taxon>
        <taxon>Bacillati</taxon>
        <taxon>Bacillota</taxon>
        <taxon>Negativicutes</taxon>
        <taxon>Selenomonadales</taxon>
        <taxon>Sporomusaceae</taxon>
        <taxon>Methylomusa</taxon>
    </lineage>
</organism>
<dbReference type="SUPFAM" id="SSF46689">
    <property type="entry name" value="Homeodomain-like"/>
    <property type="match status" value="1"/>
</dbReference>
<evidence type="ECO:0000259" key="3">
    <source>
        <dbReference type="PROSITE" id="PS50977"/>
    </source>
</evidence>
<dbReference type="Proteomes" id="UP000276437">
    <property type="component" value="Chromosome"/>
</dbReference>
<dbReference type="Gene3D" id="1.10.357.10">
    <property type="entry name" value="Tetracycline Repressor, domain 2"/>
    <property type="match status" value="1"/>
</dbReference>
<evidence type="ECO:0000256" key="1">
    <source>
        <dbReference type="ARBA" id="ARBA00023125"/>
    </source>
</evidence>
<keyword evidence="1 2" id="KW-0238">DNA-binding</keyword>
<evidence type="ECO:0000313" key="5">
    <source>
        <dbReference type="Proteomes" id="UP000276437"/>
    </source>
</evidence>
<accession>A0A348AQJ5</accession>
<feature type="DNA-binding region" description="H-T-H motif" evidence="2">
    <location>
        <begin position="23"/>
        <end position="42"/>
    </location>
</feature>
<dbReference type="GO" id="GO:0003677">
    <property type="term" value="F:DNA binding"/>
    <property type="evidence" value="ECO:0007669"/>
    <property type="project" value="UniProtKB-UniRule"/>
</dbReference>
<protein>
    <submittedName>
        <fullName evidence="4">DNA-binding transcriptional repressor AcrR</fullName>
    </submittedName>
</protein>
<dbReference type="PRINTS" id="PR00455">
    <property type="entry name" value="HTHTETR"/>
</dbReference>
<dbReference type="PANTHER" id="PTHR43479">
    <property type="entry name" value="ACREF/ENVCD OPERON REPRESSOR-RELATED"/>
    <property type="match status" value="1"/>
</dbReference>
<evidence type="ECO:0000313" key="4">
    <source>
        <dbReference type="EMBL" id="BBB93343.1"/>
    </source>
</evidence>
<dbReference type="PANTHER" id="PTHR43479:SF11">
    <property type="entry name" value="ACREF_ENVCD OPERON REPRESSOR-RELATED"/>
    <property type="match status" value="1"/>
</dbReference>
<name>A0A348AQJ5_9FIRM</name>
<dbReference type="EMBL" id="AP018449">
    <property type="protein sequence ID" value="BBB93343.1"/>
    <property type="molecule type" value="Genomic_DNA"/>
</dbReference>
<feature type="domain" description="HTH tetR-type" evidence="3">
    <location>
        <begin position="1"/>
        <end position="60"/>
    </location>
</feature>
<dbReference type="Gene3D" id="1.10.10.60">
    <property type="entry name" value="Homeodomain-like"/>
    <property type="match status" value="1"/>
</dbReference>
<dbReference type="KEGG" id="mana:MAMMFC1_04055"/>
<dbReference type="InterPro" id="IPR009057">
    <property type="entry name" value="Homeodomain-like_sf"/>
</dbReference>
<proteinExistence type="predicted"/>
<gene>
    <name evidence="4" type="ORF">MAMMFC1_04055</name>
</gene>
<dbReference type="Pfam" id="PF00440">
    <property type="entry name" value="TetR_N"/>
    <property type="match status" value="1"/>
</dbReference>
<dbReference type="InterPro" id="IPR001647">
    <property type="entry name" value="HTH_TetR"/>
</dbReference>
<sequence length="189" mass="22562">MSERNLVKIAIQHFLKFGYEGTKLSHIAQESGMKKQSLYFHFKDKDDLFLQVNKIVIEEEINFLQYFFDRNATLPLKDTLYSLLLEYKSRYLDNDNNGFMFLLTFIPPAHLQNHFLQNYHLFLTHLKNSLKPKFREEPDLRINPDEGPASFITLLDGLLIQLIFETPKDFDNSLRIFWDIYWHGIIKKK</sequence>
<dbReference type="RefSeq" id="WP_126310185.1">
    <property type="nucleotide sequence ID" value="NZ_AP018449.1"/>
</dbReference>
<dbReference type="PROSITE" id="PS50977">
    <property type="entry name" value="HTH_TETR_2"/>
    <property type="match status" value="1"/>
</dbReference>